<dbReference type="Pfam" id="PF01427">
    <property type="entry name" value="Peptidase_M15"/>
    <property type="match status" value="1"/>
</dbReference>
<feature type="binding site" evidence="9">
    <location>
        <position position="222"/>
    </location>
    <ligand>
        <name>Zn(2+)</name>
        <dbReference type="ChEBI" id="CHEBI:29105"/>
        <note>catalytic</note>
    </ligand>
</feature>
<dbReference type="EC" id="3.4.13.22" evidence="9"/>
<evidence type="ECO:0000313" key="10">
    <source>
        <dbReference type="EMBL" id="MBL4931475.1"/>
    </source>
</evidence>
<evidence type="ECO:0000256" key="7">
    <source>
        <dbReference type="ARBA" id="ARBA00023049"/>
    </source>
</evidence>
<dbReference type="GO" id="GO:0160237">
    <property type="term" value="F:D-Ala-D-Ala dipeptidase activity"/>
    <property type="evidence" value="ECO:0007669"/>
    <property type="project" value="UniProtKB-EC"/>
</dbReference>
<dbReference type="SUPFAM" id="SSF55166">
    <property type="entry name" value="Hedgehog/DD-peptidase"/>
    <property type="match status" value="1"/>
</dbReference>
<evidence type="ECO:0000256" key="3">
    <source>
        <dbReference type="ARBA" id="ARBA00022723"/>
    </source>
</evidence>
<dbReference type="Gene3D" id="3.30.1380.10">
    <property type="match status" value="1"/>
</dbReference>
<sequence>MKKENLLTFIISALIFSAGIGTGLGAGAFFSQSKGTPTTTSVINLAGEKYLMSKDTTSDQSGLVPVLDYDESFVIDLRYSTTNNFTGKKIYPVDTCLLQKGTLDKLINANNDFKKLGYKIKIWDAYRPASVQVNLWNLVKDRRFIASPYVSGSRHNRGAAVDITLVDSTGKELEMPTGFDEFNTSAYRTNTNISDTAKKNLELLTSVMEKNGFDTIETEWWHYDDSEADNYPILDIPLEDF</sequence>
<gene>
    <name evidence="10" type="ORF">JK634_06640</name>
</gene>
<reference evidence="10" key="1">
    <citation type="submission" date="2021-01" db="EMBL/GenBank/DDBJ databases">
        <title>Genome public.</title>
        <authorList>
            <person name="Liu C."/>
            <person name="Sun Q."/>
        </authorList>
    </citation>
    <scope>NUCLEOTIDE SEQUENCE</scope>
    <source>
        <strain evidence="10">YIM B02565</strain>
    </source>
</reference>
<dbReference type="GO" id="GO:0008237">
    <property type="term" value="F:metallopeptidase activity"/>
    <property type="evidence" value="ECO:0007669"/>
    <property type="project" value="UniProtKB-KW"/>
</dbReference>
<dbReference type="RefSeq" id="WP_202766860.1">
    <property type="nucleotide sequence ID" value="NZ_JAESWA010000020.1"/>
</dbReference>
<dbReference type="EMBL" id="JAESWA010000020">
    <property type="protein sequence ID" value="MBL4931475.1"/>
    <property type="molecule type" value="Genomic_DNA"/>
</dbReference>
<evidence type="ECO:0000256" key="1">
    <source>
        <dbReference type="ARBA" id="ARBA00001362"/>
    </source>
</evidence>
<feature type="binding site" evidence="9">
    <location>
        <position position="162"/>
    </location>
    <ligand>
        <name>Zn(2+)</name>
        <dbReference type="ChEBI" id="CHEBI:29105"/>
        <note>catalytic</note>
    </ligand>
</feature>
<evidence type="ECO:0000256" key="9">
    <source>
        <dbReference type="HAMAP-Rule" id="MF_01924"/>
    </source>
</evidence>
<evidence type="ECO:0000256" key="5">
    <source>
        <dbReference type="ARBA" id="ARBA00022833"/>
    </source>
</evidence>
<keyword evidence="5 9" id="KW-0862">Zinc</keyword>
<evidence type="ECO:0000256" key="8">
    <source>
        <dbReference type="ARBA" id="ARBA00023316"/>
    </source>
</evidence>
<evidence type="ECO:0000313" key="11">
    <source>
        <dbReference type="Proteomes" id="UP000623681"/>
    </source>
</evidence>
<dbReference type="Proteomes" id="UP000623681">
    <property type="component" value="Unassembled WGS sequence"/>
</dbReference>
<protein>
    <recommendedName>
        <fullName evidence="9">D-alanyl-D-alanine dipeptidase</fullName>
        <shortName evidence="9">D-Ala-D-Ala dipeptidase</shortName>
        <ecNumber evidence="9">3.4.13.22</ecNumber>
    </recommendedName>
</protein>
<evidence type="ECO:0000256" key="4">
    <source>
        <dbReference type="ARBA" id="ARBA00022801"/>
    </source>
</evidence>
<keyword evidence="4 9" id="KW-0378">Hydrolase</keyword>
<dbReference type="GO" id="GO:0071555">
    <property type="term" value="P:cell wall organization"/>
    <property type="evidence" value="ECO:0007669"/>
    <property type="project" value="UniProtKB-KW"/>
</dbReference>
<dbReference type="PANTHER" id="PTHR43126">
    <property type="entry name" value="D-ALANYL-D-ALANINE DIPEPTIDASE"/>
    <property type="match status" value="1"/>
</dbReference>
<dbReference type="GO" id="GO:0006508">
    <property type="term" value="P:proteolysis"/>
    <property type="evidence" value="ECO:0007669"/>
    <property type="project" value="UniProtKB-KW"/>
</dbReference>
<feature type="active site" description="Proton donor/acceptor" evidence="9">
    <location>
        <position position="219"/>
    </location>
</feature>
<feature type="site" description="Transition state stabilizer" evidence="9">
    <location>
        <position position="127"/>
    </location>
</feature>
<keyword evidence="6 9" id="KW-0224">Dipeptidase</keyword>
<feature type="binding site" evidence="9">
    <location>
        <position position="155"/>
    </location>
    <ligand>
        <name>Zn(2+)</name>
        <dbReference type="ChEBI" id="CHEBI:29105"/>
        <note>catalytic</note>
    </ligand>
</feature>
<keyword evidence="2 9" id="KW-0645">Protease</keyword>
<keyword evidence="7 9" id="KW-0482">Metalloprotease</keyword>
<comment type="caution">
    <text evidence="10">The sequence shown here is derived from an EMBL/GenBank/DDBJ whole genome shotgun (WGS) entry which is preliminary data.</text>
</comment>
<name>A0A937FCE4_9CLOT</name>
<comment type="cofactor">
    <cofactor evidence="9">
        <name>Zn(2+)</name>
        <dbReference type="ChEBI" id="CHEBI:29105"/>
    </cofactor>
    <text evidence="9">Binds 1 zinc ion per subunit.</text>
</comment>
<evidence type="ECO:0000256" key="6">
    <source>
        <dbReference type="ARBA" id="ARBA00022997"/>
    </source>
</evidence>
<accession>A0A937FCE4</accession>
<keyword evidence="8" id="KW-0961">Cell wall biogenesis/degradation</keyword>
<keyword evidence="11" id="KW-1185">Reference proteome</keyword>
<proteinExistence type="inferred from homology"/>
<dbReference type="CDD" id="cd14840">
    <property type="entry name" value="D-Ala-D-Ala_dipeptidase_Aad"/>
    <property type="match status" value="1"/>
</dbReference>
<dbReference type="GO" id="GO:0008270">
    <property type="term" value="F:zinc ion binding"/>
    <property type="evidence" value="ECO:0007669"/>
    <property type="project" value="UniProtKB-UniRule"/>
</dbReference>
<evidence type="ECO:0000256" key="2">
    <source>
        <dbReference type="ARBA" id="ARBA00022670"/>
    </source>
</evidence>
<dbReference type="PANTHER" id="PTHR43126:SF1">
    <property type="entry name" value="D-ALANYL-D-ALANINE DIPEPTIDASE"/>
    <property type="match status" value="1"/>
</dbReference>
<organism evidence="10 11">
    <name type="scientific">Clostridium paridis</name>
    <dbReference type="NCBI Taxonomy" id="2803863"/>
    <lineage>
        <taxon>Bacteria</taxon>
        <taxon>Bacillati</taxon>
        <taxon>Bacillota</taxon>
        <taxon>Clostridia</taxon>
        <taxon>Eubacteriales</taxon>
        <taxon>Clostridiaceae</taxon>
        <taxon>Clostridium</taxon>
    </lineage>
</organism>
<comment type="function">
    <text evidence="9">Catalyzes hydrolysis of the D-alanyl-D-alanine dipeptide.</text>
</comment>
<dbReference type="AlphaFoldDB" id="A0A937FCE4"/>
<keyword evidence="3 9" id="KW-0479">Metal-binding</keyword>
<dbReference type="HAMAP" id="MF_01924">
    <property type="entry name" value="A_A_dipeptidase"/>
    <property type="match status" value="1"/>
</dbReference>
<dbReference type="InterPro" id="IPR000755">
    <property type="entry name" value="A_A_dipeptidase"/>
</dbReference>
<comment type="catalytic activity">
    <reaction evidence="1 9">
        <text>D-alanyl-D-alanine + H2O = 2 D-alanine</text>
        <dbReference type="Rhea" id="RHEA:20661"/>
        <dbReference type="ChEBI" id="CHEBI:15377"/>
        <dbReference type="ChEBI" id="CHEBI:57416"/>
        <dbReference type="ChEBI" id="CHEBI:57822"/>
        <dbReference type="EC" id="3.4.13.22"/>
    </reaction>
</comment>
<dbReference type="InterPro" id="IPR009045">
    <property type="entry name" value="Zn_M74/Hedgehog-like"/>
</dbReference>
<comment type="similarity">
    <text evidence="9">Belongs to the peptidase M15D family.</text>
</comment>